<keyword evidence="1" id="KW-0396">Initiation factor</keyword>
<evidence type="ECO:0000313" key="2">
    <source>
        <dbReference type="Proteomes" id="UP000594638"/>
    </source>
</evidence>
<evidence type="ECO:0000313" key="1">
    <source>
        <dbReference type="EMBL" id="CAA3004492.1"/>
    </source>
</evidence>
<dbReference type="GO" id="GO:0003743">
    <property type="term" value="F:translation initiation factor activity"/>
    <property type="evidence" value="ECO:0007669"/>
    <property type="project" value="UniProtKB-KW"/>
</dbReference>
<protein>
    <submittedName>
        <fullName evidence="1">Eukaryotic translation initiation factor-like</fullName>
    </submittedName>
</protein>
<reference evidence="1 2" key="1">
    <citation type="submission" date="2019-12" db="EMBL/GenBank/DDBJ databases">
        <authorList>
            <person name="Alioto T."/>
            <person name="Alioto T."/>
            <person name="Gomez Garrido J."/>
        </authorList>
    </citation>
    <scope>NUCLEOTIDE SEQUENCE [LARGE SCALE GENOMIC DNA]</scope>
</reference>
<comment type="caution">
    <text evidence="1">The sequence shown here is derived from an EMBL/GenBank/DDBJ whole genome shotgun (WGS) entry which is preliminary data.</text>
</comment>
<keyword evidence="1" id="KW-0648">Protein biosynthesis</keyword>
<sequence length="148" mass="16481">AASPWRRHCSFTLFHQGTTAALIKAEVPWTSSLLTLVGHLLLAQLTICKIGISIWLGWPDVLKRKTAPLLDEYFSLRLLDETLKCIGELKSGLSILKLSKRPFPWIEQRPPCVEPVAKLLEYLLADKVFTKGMGTGSFLHAALLDDLA</sequence>
<keyword evidence="2" id="KW-1185">Reference proteome</keyword>
<gene>
    <name evidence="1" type="ORF">OLEA9_A112622</name>
</gene>
<organism evidence="1 2">
    <name type="scientific">Olea europaea subsp. europaea</name>
    <dbReference type="NCBI Taxonomy" id="158383"/>
    <lineage>
        <taxon>Eukaryota</taxon>
        <taxon>Viridiplantae</taxon>
        <taxon>Streptophyta</taxon>
        <taxon>Embryophyta</taxon>
        <taxon>Tracheophyta</taxon>
        <taxon>Spermatophyta</taxon>
        <taxon>Magnoliopsida</taxon>
        <taxon>eudicotyledons</taxon>
        <taxon>Gunneridae</taxon>
        <taxon>Pentapetalae</taxon>
        <taxon>asterids</taxon>
        <taxon>lamiids</taxon>
        <taxon>Lamiales</taxon>
        <taxon>Oleaceae</taxon>
        <taxon>Oleeae</taxon>
        <taxon>Olea</taxon>
    </lineage>
</organism>
<proteinExistence type="predicted"/>
<dbReference type="InterPro" id="IPR016024">
    <property type="entry name" value="ARM-type_fold"/>
</dbReference>
<dbReference type="Gramene" id="OE9A112622T1">
    <property type="protein sequence ID" value="OE9A112622C1"/>
    <property type="gene ID" value="OE9A112622"/>
</dbReference>
<dbReference type="AlphaFoldDB" id="A0A8S0TG89"/>
<dbReference type="Gene3D" id="1.25.40.180">
    <property type="match status" value="1"/>
</dbReference>
<name>A0A8S0TG89_OLEEU</name>
<dbReference type="Proteomes" id="UP000594638">
    <property type="component" value="Unassembled WGS sequence"/>
</dbReference>
<accession>A0A8S0TG89</accession>
<dbReference type="SUPFAM" id="SSF48371">
    <property type="entry name" value="ARM repeat"/>
    <property type="match status" value="1"/>
</dbReference>
<dbReference type="OrthoDB" id="514777at2759"/>
<feature type="non-terminal residue" evidence="1">
    <location>
        <position position="148"/>
    </location>
</feature>
<dbReference type="EMBL" id="CACTIH010006243">
    <property type="protein sequence ID" value="CAA3004492.1"/>
    <property type="molecule type" value="Genomic_DNA"/>
</dbReference>